<sequence>TIRAIAAYQEMITRGENYSQRLRFAKGVWSLDRELGIGLIKAELENYAPEEKRTGEWGPWDIVKQVATEDPDWVSDWVVRKRIEGKLRQDTWDDFVINVPEEKIDKLLDDLLSQGCTQKFEMRVRNIVAKGASPEHIYRIINEMVKIQGESEEKKGRRGVRPDRYWRLRDIARGVACSSIIKVIIDKYKQPKGKELWVVLELLVLSNDDFRLACDDEECGQLRTVLHGYISLVKAENDCHSELKANFICAMAKCGGGEEIEMILEIIYTDIKQYRKRVEMQLKSVSSAYPQVNRGLTNWTGPIISSMCCMDREQVEEAVIELLKEPEYETEAGRSLIRLLRRTERKKDEEKPFNILSSNEKKIIGPCDEETRKRYTMAIKQKMEVLRQERDGAEKVESVDGRLLGMANLLMQMGET</sequence>
<dbReference type="EMBL" id="LAZR01051354">
    <property type="protein sequence ID" value="KKK85343.1"/>
    <property type="molecule type" value="Genomic_DNA"/>
</dbReference>
<feature type="non-terminal residue" evidence="1">
    <location>
        <position position="416"/>
    </location>
</feature>
<reference evidence="1" key="1">
    <citation type="journal article" date="2015" name="Nature">
        <title>Complex archaea that bridge the gap between prokaryotes and eukaryotes.</title>
        <authorList>
            <person name="Spang A."/>
            <person name="Saw J.H."/>
            <person name="Jorgensen S.L."/>
            <person name="Zaremba-Niedzwiedzka K."/>
            <person name="Martijn J."/>
            <person name="Lind A.E."/>
            <person name="van Eijk R."/>
            <person name="Schleper C."/>
            <person name="Guy L."/>
            <person name="Ettema T.J."/>
        </authorList>
    </citation>
    <scope>NUCLEOTIDE SEQUENCE</scope>
</reference>
<proteinExistence type="predicted"/>
<accession>A0A0F8YV58</accession>
<evidence type="ECO:0000313" key="1">
    <source>
        <dbReference type="EMBL" id="KKK85343.1"/>
    </source>
</evidence>
<gene>
    <name evidence="1" type="ORF">LCGC14_2774250</name>
</gene>
<name>A0A0F8YV58_9ZZZZ</name>
<dbReference type="AlphaFoldDB" id="A0A0F8YV58"/>
<organism evidence="1">
    <name type="scientific">marine sediment metagenome</name>
    <dbReference type="NCBI Taxonomy" id="412755"/>
    <lineage>
        <taxon>unclassified sequences</taxon>
        <taxon>metagenomes</taxon>
        <taxon>ecological metagenomes</taxon>
    </lineage>
</organism>
<protein>
    <submittedName>
        <fullName evidence="1">Uncharacterized protein</fullName>
    </submittedName>
</protein>
<feature type="non-terminal residue" evidence="1">
    <location>
        <position position="1"/>
    </location>
</feature>
<comment type="caution">
    <text evidence="1">The sequence shown here is derived from an EMBL/GenBank/DDBJ whole genome shotgun (WGS) entry which is preliminary data.</text>
</comment>